<evidence type="ECO:0000313" key="2">
    <source>
        <dbReference type="EMBL" id="MBU9720932.1"/>
    </source>
</evidence>
<gene>
    <name evidence="2" type="ORF">KS407_05645</name>
</gene>
<comment type="caution">
    <text evidence="2">The sequence shown here is derived from an EMBL/GenBank/DDBJ whole genome shotgun (WGS) entry which is preliminary data.</text>
</comment>
<dbReference type="RefSeq" id="WP_088074121.1">
    <property type="nucleotide sequence ID" value="NZ_JAHQCR010000023.1"/>
</dbReference>
<reference evidence="2 3" key="1">
    <citation type="submission" date="2021-06" db="EMBL/GenBank/DDBJ databases">
        <title>Bacillus sp. RD4P76, an endophyte from a halophyte.</title>
        <authorList>
            <person name="Sun J.-Q."/>
        </authorList>
    </citation>
    <scope>NUCLEOTIDE SEQUENCE [LARGE SCALE GENOMIC DNA]</scope>
    <source>
        <strain evidence="2 3">JCM 17098</strain>
    </source>
</reference>
<accession>A0ABS6JQW3</accession>
<feature type="transmembrane region" description="Helical" evidence="1">
    <location>
        <begin position="63"/>
        <end position="81"/>
    </location>
</feature>
<dbReference type="EMBL" id="JAHQCR010000023">
    <property type="protein sequence ID" value="MBU9720932.1"/>
    <property type="molecule type" value="Genomic_DNA"/>
</dbReference>
<organism evidence="2 3">
    <name type="scientific">Evansella alkalicola</name>
    <dbReference type="NCBI Taxonomy" id="745819"/>
    <lineage>
        <taxon>Bacteria</taxon>
        <taxon>Bacillati</taxon>
        <taxon>Bacillota</taxon>
        <taxon>Bacilli</taxon>
        <taxon>Bacillales</taxon>
        <taxon>Bacillaceae</taxon>
        <taxon>Evansella</taxon>
    </lineage>
</organism>
<dbReference type="InterPro" id="IPR020205">
    <property type="entry name" value="Uncharacterised_YwnF_TM"/>
</dbReference>
<keyword evidence="3" id="KW-1185">Reference proteome</keyword>
<protein>
    <submittedName>
        <fullName evidence="2">YwnF family protein</fullName>
    </submittedName>
</protein>
<name>A0ABS6JQW3_9BACI</name>
<evidence type="ECO:0000256" key="1">
    <source>
        <dbReference type="SAM" id="Phobius"/>
    </source>
</evidence>
<keyword evidence="1" id="KW-0472">Membrane</keyword>
<dbReference type="Proteomes" id="UP000790580">
    <property type="component" value="Unassembled WGS sequence"/>
</dbReference>
<keyword evidence="1" id="KW-1133">Transmembrane helix</keyword>
<evidence type="ECO:0000313" key="3">
    <source>
        <dbReference type="Proteomes" id="UP000790580"/>
    </source>
</evidence>
<proteinExistence type="predicted"/>
<keyword evidence="1" id="KW-0812">Transmembrane</keyword>
<sequence>MMKFFKADEESPFVKKELAVVEGKVSPYMKKNLLFGLVSIPLIFFSIINLYTVIIYFPMTSEITFFILILAVAGALGFAFFKESKHYSKKMQETSLDYIQSRISNSEILPDPAKEQYLDALHEKPYRAFKIFHDFLKQEEKLLYLNR</sequence>
<dbReference type="Pfam" id="PF17370">
    <property type="entry name" value="DUF5392"/>
    <property type="match status" value="1"/>
</dbReference>
<feature type="transmembrane region" description="Helical" evidence="1">
    <location>
        <begin position="33"/>
        <end position="57"/>
    </location>
</feature>